<comment type="caution">
    <text evidence="1">The sequence shown here is derived from an EMBL/GenBank/DDBJ whole genome shotgun (WGS) entry which is preliminary data.</text>
</comment>
<sequence length="179" mass="19270">MTELTTDFDVAPAPAIVRAPTMNILALDLGTSCGWALARGTDLTYGTKNLAARAKDGPGQRWLKFRAMLGNHYAAAGEIHAIYYEHVIAHGTREHPNVIAAHVYGGFLAHLEAWCDVQRVRLVPVSVGTVKKVWTGRGNANKDAMVAEARKRGFKVGADEDDTADALAILHVGLKQEGA</sequence>
<reference evidence="1 2" key="1">
    <citation type="submission" date="2016-08" db="EMBL/GenBank/DDBJ databases">
        <authorList>
            <person name="Seilhamer J.J."/>
        </authorList>
    </citation>
    <scope>NUCLEOTIDE SEQUENCE [LARGE SCALE GENOMIC DNA]</scope>
    <source>
        <strain evidence="1 2">VC14762</strain>
    </source>
</reference>
<dbReference type="GO" id="GO:0016740">
    <property type="term" value="F:transferase activity"/>
    <property type="evidence" value="ECO:0007669"/>
    <property type="project" value="UniProtKB-KW"/>
</dbReference>
<dbReference type="AlphaFoldDB" id="A0A1V2W4N5"/>
<dbReference type="SUPFAM" id="SSF53098">
    <property type="entry name" value="Ribonuclease H-like"/>
    <property type="match status" value="1"/>
</dbReference>
<dbReference type="Proteomes" id="UP000188543">
    <property type="component" value="Unassembled WGS sequence"/>
</dbReference>
<dbReference type="GO" id="GO:0003676">
    <property type="term" value="F:nucleic acid binding"/>
    <property type="evidence" value="ECO:0007669"/>
    <property type="project" value="InterPro"/>
</dbReference>
<dbReference type="Gene3D" id="3.30.420.10">
    <property type="entry name" value="Ribonuclease H-like superfamily/Ribonuclease H"/>
    <property type="match status" value="1"/>
</dbReference>
<dbReference type="InterPro" id="IPR012337">
    <property type="entry name" value="RNaseH-like_sf"/>
</dbReference>
<dbReference type="EMBL" id="MUTJ01000053">
    <property type="protein sequence ID" value="ONU85038.1"/>
    <property type="molecule type" value="Genomic_DNA"/>
</dbReference>
<dbReference type="InterPro" id="IPR036397">
    <property type="entry name" value="RNaseH_sf"/>
</dbReference>
<dbReference type="OrthoDB" id="2990050at2"/>
<proteinExistence type="predicted"/>
<protein>
    <submittedName>
        <fullName evidence="1">Polynucleotidyl transferase</fullName>
    </submittedName>
</protein>
<dbReference type="RefSeq" id="WP_048986640.1">
    <property type="nucleotide sequence ID" value="NZ_CADETK010000010.1"/>
</dbReference>
<keyword evidence="1" id="KW-0808">Transferase</keyword>
<accession>A0A1V2W4N5</accession>
<evidence type="ECO:0000313" key="1">
    <source>
        <dbReference type="EMBL" id="ONU85038.1"/>
    </source>
</evidence>
<name>A0A1V2W4N5_9BURK</name>
<organism evidence="1 2">
    <name type="scientific">Burkholderia cenocepacia</name>
    <dbReference type="NCBI Taxonomy" id="95486"/>
    <lineage>
        <taxon>Bacteria</taxon>
        <taxon>Pseudomonadati</taxon>
        <taxon>Pseudomonadota</taxon>
        <taxon>Betaproteobacteria</taxon>
        <taxon>Burkholderiales</taxon>
        <taxon>Burkholderiaceae</taxon>
        <taxon>Burkholderia</taxon>
        <taxon>Burkholderia cepacia complex</taxon>
    </lineage>
</organism>
<evidence type="ECO:0000313" key="2">
    <source>
        <dbReference type="Proteomes" id="UP000188543"/>
    </source>
</evidence>
<gene>
    <name evidence="1" type="ORF">A8E72_16715</name>
</gene>